<dbReference type="Proteomes" id="UP000789706">
    <property type="component" value="Unassembled WGS sequence"/>
</dbReference>
<feature type="region of interest" description="Disordered" evidence="4">
    <location>
        <begin position="104"/>
        <end position="165"/>
    </location>
</feature>
<dbReference type="EMBL" id="CAJVPK010000602">
    <property type="protein sequence ID" value="CAG8530721.1"/>
    <property type="molecule type" value="Genomic_DNA"/>
</dbReference>
<organism evidence="6 7">
    <name type="scientific">Diversispora eburnea</name>
    <dbReference type="NCBI Taxonomy" id="1213867"/>
    <lineage>
        <taxon>Eukaryota</taxon>
        <taxon>Fungi</taxon>
        <taxon>Fungi incertae sedis</taxon>
        <taxon>Mucoromycota</taxon>
        <taxon>Glomeromycotina</taxon>
        <taxon>Glomeromycetes</taxon>
        <taxon>Diversisporales</taxon>
        <taxon>Diversisporaceae</taxon>
        <taxon>Diversispora</taxon>
    </lineage>
</organism>
<keyword evidence="3" id="KW-0539">Nucleus</keyword>
<dbReference type="PANTHER" id="PTHR10270:SF161">
    <property type="entry name" value="SEX-DETERMINING REGION Y PROTEIN"/>
    <property type="match status" value="1"/>
</dbReference>
<gene>
    <name evidence="6" type="ORF">DEBURN_LOCUS6125</name>
</gene>
<reference evidence="6" key="1">
    <citation type="submission" date="2021-06" db="EMBL/GenBank/DDBJ databases">
        <authorList>
            <person name="Kallberg Y."/>
            <person name="Tangrot J."/>
            <person name="Rosling A."/>
        </authorList>
    </citation>
    <scope>NUCLEOTIDE SEQUENCE</scope>
    <source>
        <strain evidence="6">AZ414A</strain>
    </source>
</reference>
<dbReference type="GO" id="GO:0030154">
    <property type="term" value="P:cell differentiation"/>
    <property type="evidence" value="ECO:0007669"/>
    <property type="project" value="TreeGrafter"/>
</dbReference>
<dbReference type="PROSITE" id="PS50118">
    <property type="entry name" value="HMG_BOX_2"/>
    <property type="match status" value="1"/>
</dbReference>
<dbReference type="GO" id="GO:0000978">
    <property type="term" value="F:RNA polymerase II cis-regulatory region sequence-specific DNA binding"/>
    <property type="evidence" value="ECO:0007669"/>
    <property type="project" value="TreeGrafter"/>
</dbReference>
<evidence type="ECO:0000256" key="4">
    <source>
        <dbReference type="SAM" id="MobiDB-lite"/>
    </source>
</evidence>
<dbReference type="Gene3D" id="1.10.30.10">
    <property type="entry name" value="High mobility group box domain"/>
    <property type="match status" value="1"/>
</dbReference>
<keyword evidence="7" id="KW-1185">Reference proteome</keyword>
<evidence type="ECO:0000256" key="2">
    <source>
        <dbReference type="ARBA" id="ARBA00023163"/>
    </source>
</evidence>
<keyword evidence="1 3" id="KW-0238">DNA-binding</keyword>
<comment type="caution">
    <text evidence="6">The sequence shown here is derived from an EMBL/GenBank/DDBJ whole genome shotgun (WGS) entry which is preliminary data.</text>
</comment>
<feature type="compositionally biased region" description="Polar residues" evidence="4">
    <location>
        <begin position="147"/>
        <end position="157"/>
    </location>
</feature>
<protein>
    <submittedName>
        <fullName evidence="6">1139_t:CDS:1</fullName>
    </submittedName>
</protein>
<dbReference type="InterPro" id="IPR050140">
    <property type="entry name" value="SRY-related_HMG-box_TF-like"/>
</dbReference>
<feature type="domain" description="HMG box" evidence="5">
    <location>
        <begin position="41"/>
        <end position="109"/>
    </location>
</feature>
<keyword evidence="2" id="KW-0804">Transcription</keyword>
<dbReference type="PANTHER" id="PTHR10270">
    <property type="entry name" value="SOX TRANSCRIPTION FACTOR"/>
    <property type="match status" value="1"/>
</dbReference>
<dbReference type="SUPFAM" id="SSF47095">
    <property type="entry name" value="HMG-box"/>
    <property type="match status" value="1"/>
</dbReference>
<proteinExistence type="predicted"/>
<dbReference type="GO" id="GO:0005634">
    <property type="term" value="C:nucleus"/>
    <property type="evidence" value="ECO:0007669"/>
    <property type="project" value="UniProtKB-UniRule"/>
</dbReference>
<evidence type="ECO:0000313" key="7">
    <source>
        <dbReference type="Proteomes" id="UP000789706"/>
    </source>
</evidence>
<dbReference type="CDD" id="cd01389">
    <property type="entry name" value="HMG-box_ROX1-like"/>
    <property type="match status" value="1"/>
</dbReference>
<feature type="compositionally biased region" description="Basic residues" evidence="4">
    <location>
        <begin position="113"/>
        <end position="129"/>
    </location>
</feature>
<dbReference type="OrthoDB" id="6247875at2759"/>
<dbReference type="InterPro" id="IPR036910">
    <property type="entry name" value="HMG_box_dom_sf"/>
</dbReference>
<feature type="DNA-binding region" description="HMG box" evidence="3">
    <location>
        <begin position="41"/>
        <end position="109"/>
    </location>
</feature>
<dbReference type="PROSITE" id="PS51257">
    <property type="entry name" value="PROKAR_LIPOPROTEIN"/>
    <property type="match status" value="1"/>
</dbReference>
<dbReference type="AlphaFoldDB" id="A0A9N9FEQ4"/>
<dbReference type="SMART" id="SM00398">
    <property type="entry name" value="HMG"/>
    <property type="match status" value="1"/>
</dbReference>
<dbReference type="Pfam" id="PF00505">
    <property type="entry name" value="HMG_box"/>
    <property type="match status" value="1"/>
</dbReference>
<dbReference type="InterPro" id="IPR009071">
    <property type="entry name" value="HMG_box_dom"/>
</dbReference>
<accession>A0A9N9FEQ4</accession>
<evidence type="ECO:0000313" key="6">
    <source>
        <dbReference type="EMBL" id="CAG8530721.1"/>
    </source>
</evidence>
<evidence type="ECO:0000259" key="5">
    <source>
        <dbReference type="PROSITE" id="PS50118"/>
    </source>
</evidence>
<dbReference type="GO" id="GO:0001228">
    <property type="term" value="F:DNA-binding transcription activator activity, RNA polymerase II-specific"/>
    <property type="evidence" value="ECO:0007669"/>
    <property type="project" value="TreeGrafter"/>
</dbReference>
<name>A0A9N9FEQ4_9GLOM</name>
<evidence type="ECO:0000256" key="1">
    <source>
        <dbReference type="ARBA" id="ARBA00023125"/>
    </source>
</evidence>
<evidence type="ECO:0000256" key="3">
    <source>
        <dbReference type="PROSITE-ProRule" id="PRU00267"/>
    </source>
</evidence>
<sequence length="165" mass="19298">MNGERKEFNKYCGLIMFEPPSQPLNQSISAGCLKIKNEKRPPRPPNAFILYRREKQPAILATNRHMTNAEISRYIANLWKNESNETRLMWERYADQQKLNHMKAYPNYVYRPNKSRNEKRRQQRRKQRKATAGSNNNNNDDDVDDTSAGSNITTPDISTPIPLFL</sequence>